<evidence type="ECO:0000259" key="2">
    <source>
        <dbReference type="Pfam" id="PF13786"/>
    </source>
</evidence>
<accession>A0AAW5EBK9</accession>
<dbReference type="GO" id="GO:0003700">
    <property type="term" value="F:DNA-binding transcription factor activity"/>
    <property type="evidence" value="ECO:0007669"/>
    <property type="project" value="InterPro"/>
</dbReference>
<evidence type="ECO:0000256" key="1">
    <source>
        <dbReference type="SAM" id="Phobius"/>
    </source>
</evidence>
<dbReference type="EMBL" id="JAKTTI010000032">
    <property type="protein sequence ID" value="MCH1627055.1"/>
    <property type="molecule type" value="Genomic_DNA"/>
</dbReference>
<protein>
    <submittedName>
        <fullName evidence="3">DUF4179 domain-containing protein</fullName>
    </submittedName>
</protein>
<proteinExistence type="predicted"/>
<keyword evidence="1" id="KW-0812">Transmembrane</keyword>
<sequence>MITSEKDIRQIIDWFDERKVLFYQLGWIYLKNDHDMEEVFHQTIINVYDEIHKFKDTQYFDAWLTSIFIHHCRELSTNNQLQVSKDGLLNTLHDLEDTYKDPIVLTYICELSLEEAAYILKTPIETVKSRLLHGLQLLSRKIDSESCKVYEEKCIDYIARTLNRSEKVEFEIHLHTCENCQKKLSTFQEVIFTLKSELDALEIPTNIIKKVNHQVIETVTKKSMIKKKRIKLSVIVTSLLTLLIITGIATNTFSNIYYSWVDWRQQEDPLLRAYYKNGIGERLNMEVVSNGVKVKVKTAIADEFQTVIYYEIEDLNDENQYMIGFEGVKIKEDEQILNHVSNPEIVQNDGQKVYKGKMSIEPTLSKTGTIEFYLSKLQKVNQQSQPGGQIDYFEGKWNFKIPFTKHPSTVHKVDKETLVDGTPIKFKKLTIAPTVTMLQYDYEGYREGSYIMQDIGIDSIETKGKKAKAEMFAWNLESINYGNVNKLNTTRAFETLYFDDPTLLNVHFDSIKRFVIGEKKVTIDVSKDFPQSFIYQGSIISINEITIGNPTKIVMEYELGENRSFENIQFQFKTEIRGEPLSMSITSSEGVYLDKTGEKYDGTEYIELKQPRYYKTKETIELSNDYSDEHVVPKQLEIFFYSTTKYIDEREEIVLD</sequence>
<reference evidence="3" key="1">
    <citation type="submission" date="2022-02" db="EMBL/GenBank/DDBJ databases">
        <title>Fredinandcohnia quinoae sp. nov. isolated from Chenopodium quinoa seeds.</title>
        <authorList>
            <person name="Saati-Santamaria Z."/>
            <person name="Flores-Felix J.D."/>
            <person name="Igual J.M."/>
            <person name="Velazquez E."/>
            <person name="Garcia-Fraile P."/>
            <person name="Martinez-Molina E."/>
        </authorList>
    </citation>
    <scope>NUCLEOTIDE SEQUENCE</scope>
    <source>
        <strain evidence="3">SECRCQ15</strain>
    </source>
</reference>
<dbReference type="InterPro" id="IPR013324">
    <property type="entry name" value="RNA_pol_sigma_r3/r4-like"/>
</dbReference>
<dbReference type="Pfam" id="PF13786">
    <property type="entry name" value="DUF4179"/>
    <property type="match status" value="1"/>
</dbReference>
<keyword evidence="1" id="KW-0472">Membrane</keyword>
<dbReference type="Gene3D" id="1.10.10.10">
    <property type="entry name" value="Winged helix-like DNA-binding domain superfamily/Winged helix DNA-binding domain"/>
    <property type="match status" value="1"/>
</dbReference>
<dbReference type="Gene3D" id="2.60.40.1630">
    <property type="entry name" value="bacillus anthracis domain"/>
    <property type="match status" value="1"/>
</dbReference>
<feature type="domain" description="DUF4179" evidence="2">
    <location>
        <begin position="226"/>
        <end position="314"/>
    </location>
</feature>
<dbReference type="SUPFAM" id="SSF88659">
    <property type="entry name" value="Sigma3 and sigma4 domains of RNA polymerase sigma factors"/>
    <property type="match status" value="1"/>
</dbReference>
<dbReference type="GO" id="GO:0006352">
    <property type="term" value="P:DNA-templated transcription initiation"/>
    <property type="evidence" value="ECO:0007669"/>
    <property type="project" value="InterPro"/>
</dbReference>
<evidence type="ECO:0000313" key="4">
    <source>
        <dbReference type="Proteomes" id="UP001431131"/>
    </source>
</evidence>
<dbReference type="AlphaFoldDB" id="A0AAW5EBK9"/>
<organism evidence="3 4">
    <name type="scientific">Fredinandcohnia quinoae</name>
    <dbReference type="NCBI Taxonomy" id="2918902"/>
    <lineage>
        <taxon>Bacteria</taxon>
        <taxon>Bacillati</taxon>
        <taxon>Bacillota</taxon>
        <taxon>Bacilli</taxon>
        <taxon>Bacillales</taxon>
        <taxon>Bacillaceae</taxon>
        <taxon>Fredinandcohnia</taxon>
    </lineage>
</organism>
<feature type="transmembrane region" description="Helical" evidence="1">
    <location>
        <begin position="230"/>
        <end position="249"/>
    </location>
</feature>
<evidence type="ECO:0000313" key="3">
    <source>
        <dbReference type="EMBL" id="MCH1627055.1"/>
    </source>
</evidence>
<comment type="caution">
    <text evidence="3">The sequence shown here is derived from an EMBL/GenBank/DDBJ whole genome shotgun (WGS) entry which is preliminary data.</text>
</comment>
<keyword evidence="1" id="KW-1133">Transmembrane helix</keyword>
<dbReference type="InterPro" id="IPR025436">
    <property type="entry name" value="DUF4179"/>
</dbReference>
<dbReference type="Proteomes" id="UP001431131">
    <property type="component" value="Unassembled WGS sequence"/>
</dbReference>
<dbReference type="Gene3D" id="1.10.1740.10">
    <property type="match status" value="1"/>
</dbReference>
<keyword evidence="4" id="KW-1185">Reference proteome</keyword>
<dbReference type="SUPFAM" id="SSF88946">
    <property type="entry name" value="Sigma2 domain of RNA polymerase sigma factors"/>
    <property type="match status" value="1"/>
</dbReference>
<dbReference type="CDD" id="cd06171">
    <property type="entry name" value="Sigma70_r4"/>
    <property type="match status" value="1"/>
</dbReference>
<gene>
    <name evidence="3" type="ORF">MJG50_17115</name>
</gene>
<dbReference type="InterPro" id="IPR036388">
    <property type="entry name" value="WH-like_DNA-bd_sf"/>
</dbReference>
<name>A0AAW5EBK9_9BACI</name>
<dbReference type="InterPro" id="IPR013325">
    <property type="entry name" value="RNA_pol_sigma_r2"/>
</dbReference>